<dbReference type="Proteomes" id="UP000093129">
    <property type="component" value="Unassembled WGS sequence"/>
</dbReference>
<evidence type="ECO:0000259" key="1">
    <source>
        <dbReference type="Pfam" id="PF04993"/>
    </source>
</evidence>
<dbReference type="AlphaFoldDB" id="A0A1B9C1W3"/>
<accession>A0A1B9C1W3</accession>
<gene>
    <name evidence="2" type="ORF">BBC27_05510</name>
</gene>
<comment type="caution">
    <text evidence="2">The sequence shown here is derived from an EMBL/GenBank/DDBJ whole genome shotgun (WGS) entry which is preliminary data.</text>
</comment>
<organism evidence="2 3">
    <name type="scientific">Acidithiobacillus ferrivorans</name>
    <dbReference type="NCBI Taxonomy" id="160808"/>
    <lineage>
        <taxon>Bacteria</taxon>
        <taxon>Pseudomonadati</taxon>
        <taxon>Pseudomonadota</taxon>
        <taxon>Acidithiobacillia</taxon>
        <taxon>Acidithiobacillales</taxon>
        <taxon>Acidithiobacillaceae</taxon>
        <taxon>Acidithiobacillus</taxon>
    </lineage>
</organism>
<dbReference type="EMBL" id="MASQ01000025">
    <property type="protein sequence ID" value="OCB03958.1"/>
    <property type="molecule type" value="Genomic_DNA"/>
</dbReference>
<dbReference type="RefSeq" id="WP_065412489.1">
    <property type="nucleotide sequence ID" value="NZ_MASQ01000025.1"/>
</dbReference>
<name>A0A1B9C1W3_9PROT</name>
<protein>
    <submittedName>
        <fullName evidence="2">Cold-shock protein</fullName>
    </submittedName>
</protein>
<feature type="domain" description="TfoX N-terminal" evidence="1">
    <location>
        <begin position="15"/>
        <end position="102"/>
    </location>
</feature>
<reference evidence="2 3" key="1">
    <citation type="submission" date="2016-07" db="EMBL/GenBank/DDBJ databases">
        <title>Draft genome of a psychrotolerant acidophile Acidithiobacillus ferrivorans strain YL15.</title>
        <authorList>
            <person name="Peng T."/>
            <person name="Ma L."/>
            <person name="Nan M."/>
            <person name="An N."/>
            <person name="Wang M."/>
            <person name="Qiu G."/>
            <person name="Zeng W."/>
        </authorList>
    </citation>
    <scope>NUCLEOTIDE SEQUENCE [LARGE SCALE GENOMIC DNA]</scope>
    <source>
        <strain evidence="2 3">YL15</strain>
    </source>
</reference>
<dbReference type="InterPro" id="IPR007076">
    <property type="entry name" value="TfoX_N"/>
</dbReference>
<sequence>MARDKGLEDLVYDELRSTPGITDKAMFGGWAWLLGGNLLCGARDDGMLVRLGKGNDAWALAITGIEPMLSRGKHMYGWIRADARVYGDDKMRHKLIASALQFGAMIESGVQADYN</sequence>
<evidence type="ECO:0000313" key="3">
    <source>
        <dbReference type="Proteomes" id="UP000093129"/>
    </source>
</evidence>
<proteinExistence type="predicted"/>
<dbReference type="SUPFAM" id="SSF159894">
    <property type="entry name" value="YgaC/TfoX-N like"/>
    <property type="match status" value="1"/>
</dbReference>
<dbReference type="Pfam" id="PF04993">
    <property type="entry name" value="TfoX_N"/>
    <property type="match status" value="1"/>
</dbReference>
<evidence type="ECO:0000313" key="2">
    <source>
        <dbReference type="EMBL" id="OCB03958.1"/>
    </source>
</evidence>